<dbReference type="eggNOG" id="COG0009">
    <property type="taxonomic scope" value="Bacteria"/>
</dbReference>
<feature type="binding site" evidence="14">
    <location>
        <position position="132"/>
    </location>
    <ligand>
        <name>L-threonine</name>
        <dbReference type="ChEBI" id="CHEBI:57926"/>
    </ligand>
</feature>
<dbReference type="InterPro" id="IPR038385">
    <property type="entry name" value="Sua5/YwlC_C"/>
</dbReference>
<evidence type="ECO:0000256" key="5">
    <source>
        <dbReference type="ARBA" id="ARBA00022490"/>
    </source>
</evidence>
<dbReference type="InterPro" id="IPR010923">
    <property type="entry name" value="T(6)A37_SUA5"/>
</dbReference>
<dbReference type="AlphaFoldDB" id="A0A1I4XKB1"/>
<dbReference type="EMBL" id="FOUT01000009">
    <property type="protein sequence ID" value="SFN26046.1"/>
    <property type="molecule type" value="Genomic_DNA"/>
</dbReference>
<evidence type="ECO:0000256" key="1">
    <source>
        <dbReference type="ARBA" id="ARBA00004496"/>
    </source>
</evidence>
<feature type="binding site" evidence="14">
    <location>
        <position position="53"/>
    </location>
    <ligand>
        <name>ATP</name>
        <dbReference type="ChEBI" id="CHEBI:30616"/>
    </ligand>
</feature>
<evidence type="ECO:0000256" key="9">
    <source>
        <dbReference type="ARBA" id="ARBA00022741"/>
    </source>
</evidence>
<dbReference type="InterPro" id="IPR050156">
    <property type="entry name" value="TC-AMP_synthase_SUA5"/>
</dbReference>
<evidence type="ECO:0000256" key="14">
    <source>
        <dbReference type="PIRSR" id="PIRSR004930-1"/>
    </source>
</evidence>
<name>A0A1I4XKB1_9FLAO</name>
<reference evidence="17" key="1">
    <citation type="submission" date="2016-10" db="EMBL/GenBank/DDBJ databases">
        <authorList>
            <person name="Varghese N."/>
            <person name="Submissions S."/>
        </authorList>
    </citation>
    <scope>NUCLEOTIDE SEQUENCE [LARGE SCALE GENOMIC DNA]</scope>
    <source>
        <strain evidence="17">DSM 4002</strain>
    </source>
</reference>
<dbReference type="GO" id="GO:0005737">
    <property type="term" value="C:cytoplasm"/>
    <property type="evidence" value="ECO:0007669"/>
    <property type="project" value="UniProtKB-SubCell"/>
</dbReference>
<feature type="binding site" evidence="14">
    <location>
        <position position="58"/>
    </location>
    <ligand>
        <name>L-threonine</name>
        <dbReference type="ChEBI" id="CHEBI:57926"/>
    </ligand>
</feature>
<keyword evidence="9 13" id="KW-0547">Nucleotide-binding</keyword>
<dbReference type="RefSeq" id="WP_024982373.1">
    <property type="nucleotide sequence ID" value="NZ_CBCRUM010000006.1"/>
</dbReference>
<dbReference type="EC" id="2.7.7.87" evidence="3 13"/>
<dbReference type="SUPFAM" id="SSF55821">
    <property type="entry name" value="YrdC/RibB"/>
    <property type="match status" value="1"/>
</dbReference>
<dbReference type="Gene3D" id="3.90.870.10">
    <property type="entry name" value="DHBP synthase"/>
    <property type="match status" value="1"/>
</dbReference>
<dbReference type="FunFam" id="3.90.870.10:FF:000009">
    <property type="entry name" value="Threonylcarbamoyl-AMP synthase, putative"/>
    <property type="match status" value="1"/>
</dbReference>
<dbReference type="InterPro" id="IPR017945">
    <property type="entry name" value="DHBP_synth_RibB-like_a/b_dom"/>
</dbReference>
<evidence type="ECO:0000256" key="2">
    <source>
        <dbReference type="ARBA" id="ARBA00007663"/>
    </source>
</evidence>
<comment type="function">
    <text evidence="13">Required for the formation of a threonylcarbamoyl group on adenosine at position 37 (t(6)A37) in tRNAs that read codons beginning with adenine.</text>
</comment>
<feature type="binding site" evidence="14">
    <location>
        <position position="186"/>
    </location>
    <ligand>
        <name>ATP</name>
        <dbReference type="ChEBI" id="CHEBI:30616"/>
    </ligand>
</feature>
<evidence type="ECO:0000256" key="12">
    <source>
        <dbReference type="ARBA" id="ARBA00048366"/>
    </source>
</evidence>
<evidence type="ECO:0000256" key="7">
    <source>
        <dbReference type="ARBA" id="ARBA00022694"/>
    </source>
</evidence>
<feature type="binding site" evidence="14">
    <location>
        <position position="112"/>
    </location>
    <ligand>
        <name>L-threonine</name>
        <dbReference type="ChEBI" id="CHEBI:57926"/>
    </ligand>
</feature>
<dbReference type="GO" id="GO:0008033">
    <property type="term" value="P:tRNA processing"/>
    <property type="evidence" value="ECO:0007669"/>
    <property type="project" value="UniProtKB-KW"/>
</dbReference>
<organism evidence="16 17">
    <name type="scientific">Flavobacterium succinicans</name>
    <dbReference type="NCBI Taxonomy" id="29536"/>
    <lineage>
        <taxon>Bacteria</taxon>
        <taxon>Pseudomonadati</taxon>
        <taxon>Bacteroidota</taxon>
        <taxon>Flavobacteriia</taxon>
        <taxon>Flavobacteriales</taxon>
        <taxon>Flavobacteriaceae</taxon>
        <taxon>Flavobacterium</taxon>
    </lineage>
</organism>
<dbReference type="GO" id="GO:0006450">
    <property type="term" value="P:regulation of translational fidelity"/>
    <property type="evidence" value="ECO:0007669"/>
    <property type="project" value="TreeGrafter"/>
</dbReference>
<dbReference type="PANTHER" id="PTHR17490:SF16">
    <property type="entry name" value="THREONYLCARBAMOYL-AMP SYNTHASE"/>
    <property type="match status" value="1"/>
</dbReference>
<evidence type="ECO:0000256" key="8">
    <source>
        <dbReference type="ARBA" id="ARBA00022695"/>
    </source>
</evidence>
<sequence>MTITSDIQKAANLLTKGAVVAIPTETVYGLAGNIFNEKAIRTIFDLKKRPLYNPLIVHLKSYSDLEQVAVAIPDKARALAEAFWPGPLTLVLKKQPNISDLITAGKDTVAVRVPNHPVALALLNSLDFPLAAPSANPFGSISPTTASHVSNYFDPADLFVLDGGDCARGIESTIVGFEGDEPILYRAGATNISAIEAVVGPLKVFTKDDIAPVAPGMLSKHYAPSTPTFFTTNISESLENYSNKRIGLLSFCQTYNHPAIVFQNQLSRDQNLEEAASRLYALLHELDAQDIEVLLVEKVPHEGIGIAINDKLQRASVQ</sequence>
<dbReference type="InterPro" id="IPR006070">
    <property type="entry name" value="Sua5-like_dom"/>
</dbReference>
<dbReference type="Gene3D" id="3.40.50.11030">
    <property type="entry name" value="Threonylcarbamoyl-AMP synthase, C-terminal domain"/>
    <property type="match status" value="1"/>
</dbReference>
<evidence type="ECO:0000256" key="4">
    <source>
        <dbReference type="ARBA" id="ARBA00015492"/>
    </source>
</evidence>
<evidence type="ECO:0000313" key="17">
    <source>
        <dbReference type="Proteomes" id="UP000182961"/>
    </source>
</evidence>
<evidence type="ECO:0000256" key="13">
    <source>
        <dbReference type="PIRNR" id="PIRNR004930"/>
    </source>
</evidence>
<evidence type="ECO:0000256" key="6">
    <source>
        <dbReference type="ARBA" id="ARBA00022679"/>
    </source>
</evidence>
<accession>A0A1I4XKB1</accession>
<dbReference type="Proteomes" id="UP000182961">
    <property type="component" value="Unassembled WGS sequence"/>
</dbReference>
<dbReference type="PIRSF" id="PIRSF004930">
    <property type="entry name" value="Tln_factor_SUA5"/>
    <property type="match status" value="1"/>
</dbReference>
<feature type="binding site" evidence="14">
    <location>
        <position position="222"/>
    </location>
    <ligand>
        <name>ATP</name>
        <dbReference type="ChEBI" id="CHEBI:30616"/>
    </ligand>
</feature>
<feature type="binding site" evidence="14">
    <location>
        <position position="26"/>
    </location>
    <ligand>
        <name>L-threonine</name>
        <dbReference type="ChEBI" id="CHEBI:57926"/>
    </ligand>
</feature>
<dbReference type="NCBIfam" id="TIGR00057">
    <property type="entry name" value="L-threonylcarbamoyladenylate synthase"/>
    <property type="match status" value="1"/>
</dbReference>
<keyword evidence="10 13" id="KW-0067">ATP-binding</keyword>
<keyword evidence="5 13" id="KW-0963">Cytoplasm</keyword>
<dbReference type="GO" id="GO:0000049">
    <property type="term" value="F:tRNA binding"/>
    <property type="evidence" value="ECO:0007669"/>
    <property type="project" value="TreeGrafter"/>
</dbReference>
<dbReference type="GO" id="GO:0003725">
    <property type="term" value="F:double-stranded RNA binding"/>
    <property type="evidence" value="ECO:0007669"/>
    <property type="project" value="UniProtKB-UniRule"/>
</dbReference>
<proteinExistence type="inferred from homology"/>
<evidence type="ECO:0000313" key="16">
    <source>
        <dbReference type="EMBL" id="SFN26046.1"/>
    </source>
</evidence>
<feature type="binding site" evidence="14">
    <location>
        <position position="142"/>
    </location>
    <ligand>
        <name>L-threonine</name>
        <dbReference type="ChEBI" id="CHEBI:57926"/>
    </ligand>
</feature>
<evidence type="ECO:0000256" key="11">
    <source>
        <dbReference type="ARBA" id="ARBA00029774"/>
    </source>
</evidence>
<feature type="binding site" evidence="14">
    <location>
        <position position="134"/>
    </location>
    <ligand>
        <name>ATP</name>
        <dbReference type="ChEBI" id="CHEBI:30616"/>
    </ligand>
</feature>
<dbReference type="PANTHER" id="PTHR17490">
    <property type="entry name" value="SUA5"/>
    <property type="match status" value="1"/>
</dbReference>
<evidence type="ECO:0000259" key="15">
    <source>
        <dbReference type="PROSITE" id="PS51163"/>
    </source>
</evidence>
<evidence type="ECO:0000256" key="10">
    <source>
        <dbReference type="ARBA" id="ARBA00022840"/>
    </source>
</evidence>
<dbReference type="Pfam" id="PF01300">
    <property type="entry name" value="Sua5_yciO_yrdC"/>
    <property type="match status" value="1"/>
</dbReference>
<evidence type="ECO:0000256" key="3">
    <source>
        <dbReference type="ARBA" id="ARBA00012584"/>
    </source>
</evidence>
<keyword evidence="6 13" id="KW-0808">Transferase</keyword>
<dbReference type="GO" id="GO:0005524">
    <property type="term" value="F:ATP binding"/>
    <property type="evidence" value="ECO:0007669"/>
    <property type="project" value="UniProtKB-UniRule"/>
</dbReference>
<keyword evidence="17" id="KW-1185">Reference proteome</keyword>
<comment type="catalytic activity">
    <reaction evidence="12 13">
        <text>L-threonine + hydrogencarbonate + ATP = L-threonylcarbamoyladenylate + diphosphate + H2O</text>
        <dbReference type="Rhea" id="RHEA:36407"/>
        <dbReference type="ChEBI" id="CHEBI:15377"/>
        <dbReference type="ChEBI" id="CHEBI:17544"/>
        <dbReference type="ChEBI" id="CHEBI:30616"/>
        <dbReference type="ChEBI" id="CHEBI:33019"/>
        <dbReference type="ChEBI" id="CHEBI:57926"/>
        <dbReference type="ChEBI" id="CHEBI:73682"/>
        <dbReference type="EC" id="2.7.7.87"/>
    </reaction>
</comment>
<dbReference type="PROSITE" id="PS51163">
    <property type="entry name" value="YRDC"/>
    <property type="match status" value="1"/>
</dbReference>
<feature type="binding site" evidence="14">
    <location>
        <position position="172"/>
    </location>
    <ligand>
        <name>L-threonine</name>
        <dbReference type="ChEBI" id="CHEBI:57926"/>
    </ligand>
</feature>
<comment type="similarity">
    <text evidence="2 13">Belongs to the SUA5 family.</text>
</comment>
<feature type="binding site" evidence="14">
    <location>
        <position position="108"/>
    </location>
    <ligand>
        <name>ATP</name>
        <dbReference type="ChEBI" id="CHEBI:30616"/>
    </ligand>
</feature>
<gene>
    <name evidence="16" type="ORF">SAMN05444143_10921</name>
</gene>
<dbReference type="GO" id="GO:0061710">
    <property type="term" value="F:L-threonylcarbamoyladenylate synthase"/>
    <property type="evidence" value="ECO:0007669"/>
    <property type="project" value="UniProtKB-EC"/>
</dbReference>
<protein>
    <recommendedName>
        <fullName evidence="4 13">Threonylcarbamoyl-AMP synthase</fullName>
        <shortName evidence="13">TC-AMP synthase</shortName>
        <ecNumber evidence="3 13">2.7.7.87</ecNumber>
    </recommendedName>
    <alternativeName>
        <fullName evidence="11 13">L-threonylcarbamoyladenylate synthase</fullName>
    </alternativeName>
</protein>
<dbReference type="Pfam" id="PF03481">
    <property type="entry name" value="Sua5_C"/>
    <property type="match status" value="1"/>
</dbReference>
<dbReference type="InterPro" id="IPR005145">
    <property type="entry name" value="Sua5_C"/>
</dbReference>
<feature type="domain" description="YrdC-like" evidence="15">
    <location>
        <begin position="4"/>
        <end position="190"/>
    </location>
</feature>
<feature type="binding site" evidence="14">
    <location>
        <position position="49"/>
    </location>
    <ligand>
        <name>ATP</name>
        <dbReference type="ChEBI" id="CHEBI:30616"/>
    </ligand>
</feature>
<keyword evidence="7 13" id="KW-0819">tRNA processing</keyword>
<comment type="subcellular location">
    <subcellularLocation>
        <location evidence="1 13">Cytoplasm</location>
    </subcellularLocation>
</comment>
<keyword evidence="8 13" id="KW-0548">Nucleotidyltransferase</keyword>